<feature type="compositionally biased region" description="Basic and acidic residues" evidence="2">
    <location>
        <begin position="168"/>
        <end position="185"/>
    </location>
</feature>
<feature type="compositionally biased region" description="Gly residues" evidence="2">
    <location>
        <begin position="319"/>
        <end position="330"/>
    </location>
</feature>
<gene>
    <name evidence="3" type="ORF">Agub_g1842</name>
</gene>
<feature type="compositionally biased region" description="Low complexity" evidence="2">
    <location>
        <begin position="408"/>
        <end position="420"/>
    </location>
</feature>
<feature type="region of interest" description="Disordered" evidence="2">
    <location>
        <begin position="662"/>
        <end position="681"/>
    </location>
</feature>
<name>A0AAD3DG57_9CHLO</name>
<dbReference type="EMBL" id="BMAR01000001">
    <property type="protein sequence ID" value="GFR41175.1"/>
    <property type="molecule type" value="Genomic_DNA"/>
</dbReference>
<evidence type="ECO:0000256" key="1">
    <source>
        <dbReference type="SAM" id="Coils"/>
    </source>
</evidence>
<feature type="region of interest" description="Disordered" evidence="2">
    <location>
        <begin position="103"/>
        <end position="232"/>
    </location>
</feature>
<dbReference type="Proteomes" id="UP001054857">
    <property type="component" value="Unassembled WGS sequence"/>
</dbReference>
<accession>A0AAD3DG57</accession>
<comment type="caution">
    <text evidence="3">The sequence shown here is derived from an EMBL/GenBank/DDBJ whole genome shotgun (WGS) entry which is preliminary data.</text>
</comment>
<evidence type="ECO:0000256" key="2">
    <source>
        <dbReference type="SAM" id="MobiDB-lite"/>
    </source>
</evidence>
<feature type="region of interest" description="Disordered" evidence="2">
    <location>
        <begin position="392"/>
        <end position="420"/>
    </location>
</feature>
<sequence length="681" mass="68619">MSKKRRRESLGRRSIGWHLGQTLMVYSLEHAAWYKGLIKGIDGDTLRITYPGWGSDADEDVHKLSDRLDNYSGGSKKKWRHFGRDGYAYKRVKPTWTPTGALEEGLSQQQYSQPIEPCSGSEDEGVDVGGVGNGADSDGGGGGQECGGSGGSDDEHVTPTPRKRRRARIAEESGDDASRRLHGGQEAHAGAPGVRSAPPAALPGAAGGAAGSDAAPLQQAEPPGSLPDADFGFASAAADGTERGADKAVPAEEVRNSPLASADGFPTLADAAACPATTTAGAATAAAAEAMELAGGVTAGPEDQDALEEVDFGFVSEGGSEGSDTAGGSGSHAEVAGRKAADEATSAAADAACSAAEEAGGEAVKAVACNPAAPHTASEAPPLLVTARQHEPALTSDQQPEPQPEPLATSSGHSSGSAHAAGAVAGVVDAGAALPGAAGMNPAVPGFGADQPAAGLACPNSKTGTALPPEAAGSLDAAAAGTPDPLADEPAAEYHEAAAAAPNHREETAGASAAEAVAAQSLQGTYDMLVTEVEQLRRVTESQQCRIQQLEQELLAARAEQARLEEELRARHGEAEALQGSLRAACDKVEQQAEALLAYEQADFIAALPHPDSAAGGSGGGSSAVLQLSRPLAVELPEGTLLRLPAEELVGAPELLRAGTLLVPGDPHAQSQGSDGTDTSM</sequence>
<organism evidence="3 4">
    <name type="scientific">Astrephomene gubernaculifera</name>
    <dbReference type="NCBI Taxonomy" id="47775"/>
    <lineage>
        <taxon>Eukaryota</taxon>
        <taxon>Viridiplantae</taxon>
        <taxon>Chlorophyta</taxon>
        <taxon>core chlorophytes</taxon>
        <taxon>Chlorophyceae</taxon>
        <taxon>CS clade</taxon>
        <taxon>Chlamydomonadales</taxon>
        <taxon>Astrephomenaceae</taxon>
        <taxon>Astrephomene</taxon>
    </lineage>
</organism>
<feature type="coiled-coil region" evidence="1">
    <location>
        <begin position="533"/>
        <end position="567"/>
    </location>
</feature>
<keyword evidence="4" id="KW-1185">Reference proteome</keyword>
<proteinExistence type="predicted"/>
<reference evidence="3 4" key="1">
    <citation type="journal article" date="2021" name="Sci. Rep.">
        <title>Genome sequencing of the multicellular alga Astrephomene provides insights into convergent evolution of germ-soma differentiation.</title>
        <authorList>
            <person name="Yamashita S."/>
            <person name="Yamamoto K."/>
            <person name="Matsuzaki R."/>
            <person name="Suzuki S."/>
            <person name="Yamaguchi H."/>
            <person name="Hirooka S."/>
            <person name="Minakuchi Y."/>
            <person name="Miyagishima S."/>
            <person name="Kawachi M."/>
            <person name="Toyoda A."/>
            <person name="Nozaki H."/>
        </authorList>
    </citation>
    <scope>NUCLEOTIDE SEQUENCE [LARGE SCALE GENOMIC DNA]</scope>
    <source>
        <strain evidence="3 4">NIES-4017</strain>
    </source>
</reference>
<keyword evidence="1" id="KW-0175">Coiled coil</keyword>
<feature type="compositionally biased region" description="Gly residues" evidence="2">
    <location>
        <begin position="127"/>
        <end position="151"/>
    </location>
</feature>
<protein>
    <submittedName>
        <fullName evidence="3">Uncharacterized protein</fullName>
    </submittedName>
</protein>
<evidence type="ECO:0000313" key="4">
    <source>
        <dbReference type="Proteomes" id="UP001054857"/>
    </source>
</evidence>
<dbReference type="AlphaFoldDB" id="A0AAD3DG57"/>
<feature type="compositionally biased region" description="Polar residues" evidence="2">
    <location>
        <begin position="669"/>
        <end position="681"/>
    </location>
</feature>
<feature type="region of interest" description="Disordered" evidence="2">
    <location>
        <begin position="315"/>
        <end position="339"/>
    </location>
</feature>
<evidence type="ECO:0000313" key="3">
    <source>
        <dbReference type="EMBL" id="GFR41175.1"/>
    </source>
</evidence>